<evidence type="ECO:0000313" key="1">
    <source>
        <dbReference type="EMBL" id="CAB4041848.1"/>
    </source>
</evidence>
<comment type="caution">
    <text evidence="1">The sequence shown here is derived from an EMBL/GenBank/DDBJ whole genome shotgun (WGS) entry which is preliminary data.</text>
</comment>
<proteinExistence type="predicted"/>
<keyword evidence="2" id="KW-1185">Reference proteome</keyword>
<accession>A0A6S7KDH5</accession>
<organism evidence="1 2">
    <name type="scientific">Paramuricea clavata</name>
    <name type="common">Red gorgonian</name>
    <name type="synonym">Violescent sea-whip</name>
    <dbReference type="NCBI Taxonomy" id="317549"/>
    <lineage>
        <taxon>Eukaryota</taxon>
        <taxon>Metazoa</taxon>
        <taxon>Cnidaria</taxon>
        <taxon>Anthozoa</taxon>
        <taxon>Octocorallia</taxon>
        <taxon>Malacalcyonacea</taxon>
        <taxon>Plexauridae</taxon>
        <taxon>Paramuricea</taxon>
    </lineage>
</organism>
<dbReference type="Proteomes" id="UP001152795">
    <property type="component" value="Unassembled WGS sequence"/>
</dbReference>
<protein>
    <submittedName>
        <fullName evidence="1">Uncharacterized protein</fullName>
    </submittedName>
</protein>
<sequence>MMAKLVLQLQVIVIVLTFFLIVIDHHICGASEDIRIDRDYHDTFSENSNHTNCTGRNANCTKWPVTVDSGCLECTCLGQYKTYLLDRCVRDDELLDNSDVIPGRSIRTYTAISIKVVHEQSGKVEYERERKTKQTTISERDSVLLNHINLM</sequence>
<reference evidence="1" key="1">
    <citation type="submission" date="2020-04" db="EMBL/GenBank/DDBJ databases">
        <authorList>
            <person name="Alioto T."/>
            <person name="Alioto T."/>
            <person name="Gomez Garrido J."/>
        </authorList>
    </citation>
    <scope>NUCLEOTIDE SEQUENCE</scope>
    <source>
        <strain evidence="1">A484AB</strain>
    </source>
</reference>
<evidence type="ECO:0000313" key="2">
    <source>
        <dbReference type="Proteomes" id="UP001152795"/>
    </source>
</evidence>
<gene>
    <name evidence="1" type="ORF">PACLA_8A020993</name>
</gene>
<dbReference type="EMBL" id="CACRXK020029022">
    <property type="protein sequence ID" value="CAB4041848.1"/>
    <property type="molecule type" value="Genomic_DNA"/>
</dbReference>
<dbReference type="AlphaFoldDB" id="A0A6S7KDH5"/>
<name>A0A6S7KDH5_PARCT</name>